<keyword evidence="3 6" id="KW-0812">Transmembrane</keyword>
<dbReference type="EMBL" id="UOFE01000003">
    <property type="protein sequence ID" value="VAW50509.1"/>
    <property type="molecule type" value="Genomic_DNA"/>
</dbReference>
<feature type="transmembrane region" description="Helical" evidence="6">
    <location>
        <begin position="172"/>
        <end position="192"/>
    </location>
</feature>
<evidence type="ECO:0000256" key="4">
    <source>
        <dbReference type="ARBA" id="ARBA00022989"/>
    </source>
</evidence>
<evidence type="ECO:0000256" key="3">
    <source>
        <dbReference type="ARBA" id="ARBA00022692"/>
    </source>
</evidence>
<sequence length="263" mass="29634">MILSSVIIILGEVLEFTILTSIFLALSFHLKLSRHWIIYAVLLGIAGAFSYAIFFDEISQWFDDFGQEVFNAIIQLCIYICILVFCCIIFITHKKPYAQKYLQWPMMLCVSLALTREGSEIFLYLSGVLASEQFIMPVLTGSALGAGIGLSFGILIYYLFINLSYKKSIYSGYTLFLFIAAGMLSQAVRLLIQIDWLPAQRIIWDTSKWLDESSVIGRLSYTLIGYEATPTLIEVQFYIAAISGILFTTALSHYYARSLSSGN</sequence>
<dbReference type="Pfam" id="PF03239">
    <property type="entry name" value="FTR1"/>
    <property type="match status" value="1"/>
</dbReference>
<evidence type="ECO:0000256" key="2">
    <source>
        <dbReference type="ARBA" id="ARBA00008333"/>
    </source>
</evidence>
<evidence type="ECO:0000313" key="7">
    <source>
        <dbReference type="EMBL" id="VAW50509.1"/>
    </source>
</evidence>
<dbReference type="PANTHER" id="PTHR31632:SF2">
    <property type="entry name" value="PLASMA MEMBRANE IRON PERMEASE"/>
    <property type="match status" value="1"/>
</dbReference>
<dbReference type="PANTHER" id="PTHR31632">
    <property type="entry name" value="IRON TRANSPORTER FTH1"/>
    <property type="match status" value="1"/>
</dbReference>
<reference evidence="7" key="1">
    <citation type="submission" date="2018-06" db="EMBL/GenBank/DDBJ databases">
        <authorList>
            <person name="Zhirakovskaya E."/>
        </authorList>
    </citation>
    <scope>NUCLEOTIDE SEQUENCE</scope>
</reference>
<feature type="transmembrane region" description="Helical" evidence="6">
    <location>
        <begin position="138"/>
        <end position="160"/>
    </location>
</feature>
<feature type="transmembrane region" description="Helical" evidence="6">
    <location>
        <begin position="6"/>
        <end position="29"/>
    </location>
</feature>
<proteinExistence type="inferred from homology"/>
<dbReference type="AlphaFoldDB" id="A0A3B0WMA9"/>
<evidence type="ECO:0000256" key="1">
    <source>
        <dbReference type="ARBA" id="ARBA00004141"/>
    </source>
</evidence>
<evidence type="ECO:0008006" key="8">
    <source>
        <dbReference type="Google" id="ProtNLM"/>
    </source>
</evidence>
<protein>
    <recommendedName>
        <fullName evidence="8">Ferrous iron transport permease EfeU</fullName>
    </recommendedName>
</protein>
<gene>
    <name evidence="7" type="ORF">MNBD_GAMMA05-911</name>
</gene>
<feature type="transmembrane region" description="Helical" evidence="6">
    <location>
        <begin position="235"/>
        <end position="256"/>
    </location>
</feature>
<feature type="transmembrane region" description="Helical" evidence="6">
    <location>
        <begin position="36"/>
        <end position="54"/>
    </location>
</feature>
<evidence type="ECO:0000256" key="5">
    <source>
        <dbReference type="ARBA" id="ARBA00023136"/>
    </source>
</evidence>
<evidence type="ECO:0000256" key="6">
    <source>
        <dbReference type="SAM" id="Phobius"/>
    </source>
</evidence>
<keyword evidence="4 6" id="KW-1133">Transmembrane helix</keyword>
<comment type="subcellular location">
    <subcellularLocation>
        <location evidence="1">Membrane</location>
        <topology evidence="1">Multi-pass membrane protein</topology>
    </subcellularLocation>
</comment>
<organism evidence="7">
    <name type="scientific">hydrothermal vent metagenome</name>
    <dbReference type="NCBI Taxonomy" id="652676"/>
    <lineage>
        <taxon>unclassified sequences</taxon>
        <taxon>metagenomes</taxon>
        <taxon>ecological metagenomes</taxon>
    </lineage>
</organism>
<name>A0A3B0WMA9_9ZZZZ</name>
<dbReference type="GO" id="GO:0015093">
    <property type="term" value="F:ferrous iron transmembrane transporter activity"/>
    <property type="evidence" value="ECO:0007669"/>
    <property type="project" value="TreeGrafter"/>
</dbReference>
<accession>A0A3B0WMA9</accession>
<dbReference type="InterPro" id="IPR004923">
    <property type="entry name" value="FTR1/Fip1/EfeU"/>
</dbReference>
<feature type="transmembrane region" description="Helical" evidence="6">
    <location>
        <begin position="69"/>
        <end position="92"/>
    </location>
</feature>
<comment type="similarity">
    <text evidence="2">Belongs to the oxidase-dependent Fe transporter (OFeT) (TC 9.A.10.1) family.</text>
</comment>
<dbReference type="GO" id="GO:0033573">
    <property type="term" value="C:high-affinity iron permease complex"/>
    <property type="evidence" value="ECO:0007669"/>
    <property type="project" value="InterPro"/>
</dbReference>
<keyword evidence="5 6" id="KW-0472">Membrane</keyword>